<dbReference type="CDD" id="cd00009">
    <property type="entry name" value="AAA"/>
    <property type="match status" value="1"/>
</dbReference>
<dbReference type="Gene3D" id="3.40.50.300">
    <property type="entry name" value="P-loop containing nucleotide triphosphate hydrolases"/>
    <property type="match status" value="1"/>
</dbReference>
<accession>A0A0B7IVX4</accession>
<reference evidence="3" key="1">
    <citation type="submission" date="2014-12" db="EMBL/GenBank/DDBJ databases">
        <authorList>
            <person name="Salcher M.M."/>
        </authorList>
    </citation>
    <scope>NUCLEOTIDE SEQUENCE [LARGE SCALE GENOMIC DNA]</scope>
    <source>
        <strain evidence="3">MMS-10A-171</strain>
    </source>
</reference>
<dbReference type="Proteomes" id="UP000056322">
    <property type="component" value="Chromosome 1"/>
</dbReference>
<dbReference type="InterPro" id="IPR050238">
    <property type="entry name" value="DNA_Rep/Repair_Clamp_Loader"/>
</dbReference>
<feature type="domain" description="ATPase AAA-type core" evidence="1">
    <location>
        <begin position="38"/>
        <end position="154"/>
    </location>
</feature>
<keyword evidence="2" id="KW-0548">Nucleotidyltransferase</keyword>
<dbReference type="Pfam" id="PF00004">
    <property type="entry name" value="AAA"/>
    <property type="match status" value="1"/>
</dbReference>
<protein>
    <submittedName>
        <fullName evidence="2">Putative DNA-directed DNA polymerase gamma/tau subunit</fullName>
    </submittedName>
</protein>
<proteinExistence type="predicted"/>
<dbReference type="PANTHER" id="PTHR11669:SF0">
    <property type="entry name" value="PROTEIN STICHEL-LIKE 2"/>
    <property type="match status" value="1"/>
</dbReference>
<keyword evidence="3" id="KW-1185">Reference proteome</keyword>
<keyword evidence="2" id="KW-0808">Transferase</keyword>
<dbReference type="EMBL" id="LN794158">
    <property type="protein sequence ID" value="CEN56482.1"/>
    <property type="molecule type" value="Genomic_DNA"/>
</dbReference>
<organism evidence="2 3">
    <name type="scientific">Candidatus Methylopumilus turicensis</name>
    <dbReference type="NCBI Taxonomy" id="1581680"/>
    <lineage>
        <taxon>Bacteria</taxon>
        <taxon>Pseudomonadati</taxon>
        <taxon>Pseudomonadota</taxon>
        <taxon>Betaproteobacteria</taxon>
        <taxon>Nitrosomonadales</taxon>
        <taxon>Methylophilaceae</taxon>
        <taxon>Candidatus Methylopumilus</taxon>
    </lineage>
</organism>
<sequence>MNFEYKYAPQKLSDVIISDSEVRYQLDSYISGDNIKPLILHGSYGTGKTTIAKLLPTEMEGKPVVIELLRATEFNSINDVNELFGCTNNFYKLFTIEGQNRNYVVSNEVNFTHKAAVAFRDIVDEMMFATQFIFTTNNVELLDAGLLDRCTKVFVPAAQPEDWLPRIKWILKQEGVKLSDAKILKFLTTQLGANSSNRSLLRELEDVVFKIRHPQPAKAAAPKPVAKVTLPPKAVVKVFNPLSAT</sequence>
<dbReference type="InterPro" id="IPR003959">
    <property type="entry name" value="ATPase_AAA_core"/>
</dbReference>
<dbReference type="GO" id="GO:0003887">
    <property type="term" value="F:DNA-directed DNA polymerase activity"/>
    <property type="evidence" value="ECO:0007669"/>
    <property type="project" value="UniProtKB-KW"/>
</dbReference>
<dbReference type="GO" id="GO:0006261">
    <property type="term" value="P:DNA-templated DNA replication"/>
    <property type="evidence" value="ECO:0007669"/>
    <property type="project" value="TreeGrafter"/>
</dbReference>
<gene>
    <name evidence="2" type="ORF">BN1209_1444</name>
</gene>
<dbReference type="InterPro" id="IPR027417">
    <property type="entry name" value="P-loop_NTPase"/>
</dbReference>
<dbReference type="SUPFAM" id="SSF52540">
    <property type="entry name" value="P-loop containing nucleoside triphosphate hydrolases"/>
    <property type="match status" value="1"/>
</dbReference>
<dbReference type="HOGENOM" id="CLU_1250127_0_0_4"/>
<dbReference type="KEGG" id="mbac:BN1209_1444"/>
<evidence type="ECO:0000313" key="2">
    <source>
        <dbReference type="EMBL" id="CEN56482.1"/>
    </source>
</evidence>
<dbReference type="GO" id="GO:0005524">
    <property type="term" value="F:ATP binding"/>
    <property type="evidence" value="ECO:0007669"/>
    <property type="project" value="InterPro"/>
</dbReference>
<dbReference type="RefSeq" id="WP_045751568.1">
    <property type="nucleotide sequence ID" value="NZ_LN794158.1"/>
</dbReference>
<dbReference type="AlphaFoldDB" id="A0A0B7IVX4"/>
<name>A0A0B7IVX4_9PROT</name>
<dbReference type="PANTHER" id="PTHR11669">
    <property type="entry name" value="REPLICATION FACTOR C / DNA POLYMERASE III GAMMA-TAU SUBUNIT"/>
    <property type="match status" value="1"/>
</dbReference>
<dbReference type="GO" id="GO:0016887">
    <property type="term" value="F:ATP hydrolysis activity"/>
    <property type="evidence" value="ECO:0007669"/>
    <property type="project" value="InterPro"/>
</dbReference>
<keyword evidence="2" id="KW-0239">DNA-directed DNA polymerase</keyword>
<evidence type="ECO:0000259" key="1">
    <source>
        <dbReference type="Pfam" id="PF00004"/>
    </source>
</evidence>
<dbReference type="STRING" id="1581680.BN1209_1444"/>
<dbReference type="OrthoDB" id="9806903at2"/>
<evidence type="ECO:0000313" key="3">
    <source>
        <dbReference type="Proteomes" id="UP000056322"/>
    </source>
</evidence>